<dbReference type="InterPro" id="IPR016024">
    <property type="entry name" value="ARM-type_fold"/>
</dbReference>
<evidence type="ECO:0008006" key="3">
    <source>
        <dbReference type="Google" id="ProtNLM"/>
    </source>
</evidence>
<dbReference type="InParanoid" id="L0PAY9"/>
<sequence length="182" mass="20938">MKLFSHDLKSIQYLAVSIFRQLIIDEEKNASFSVNSGVFEQLLELRKKTDDNFIIMEASRALSSMIRTINKFKLFDIEKKIASYTGFEDIFKDMITQTKYPIIRTDAIFALVLIARSSEEELRKNAINLIQDENILNTLVELGRTGAKDIRDNIQILLFSVNQELENESIKSALLSLKQDIN</sequence>
<dbReference type="Proteomes" id="UP000010422">
    <property type="component" value="Unassembled WGS sequence"/>
</dbReference>
<organism evidence="2">
    <name type="scientific">Pneumocystis jirovecii</name>
    <name type="common">Human pneumocystis pneumonia agent</name>
    <dbReference type="NCBI Taxonomy" id="42068"/>
    <lineage>
        <taxon>Eukaryota</taxon>
        <taxon>Fungi</taxon>
        <taxon>Dikarya</taxon>
        <taxon>Ascomycota</taxon>
        <taxon>Taphrinomycotina</taxon>
        <taxon>Pneumocystomycetes</taxon>
        <taxon>Pneumocystaceae</taxon>
        <taxon>Pneumocystis</taxon>
    </lineage>
</organism>
<gene>
    <name evidence="1" type="ORF">PNEJI1_000769</name>
</gene>
<dbReference type="InterPro" id="IPR040144">
    <property type="entry name" value="RAP1GDS1"/>
</dbReference>
<reference evidence="1 2" key="1">
    <citation type="journal article" date="2012" name="MBio">
        <title>De novo assembly of the Pneumocystis jirovecii genome from a single bronchoalveolar lavage fluid specimen from a patient.</title>
        <authorList>
            <person name="Cisse O.H."/>
            <person name="Pagni M."/>
            <person name="Hauser P.M."/>
        </authorList>
    </citation>
    <scope>NUCLEOTIDE SEQUENCE [LARGE SCALE GENOMIC DNA]</scope>
    <source>
        <strain evidence="1 2">SE8</strain>
    </source>
</reference>
<dbReference type="InterPro" id="IPR011989">
    <property type="entry name" value="ARM-like"/>
</dbReference>
<dbReference type="PANTHER" id="PTHR10957">
    <property type="entry name" value="RAP1 GTPASE-GDP DISSOCIATION STIMULATOR 1"/>
    <property type="match status" value="1"/>
</dbReference>
<dbReference type="Gene3D" id="1.25.10.10">
    <property type="entry name" value="Leucine-rich Repeat Variant"/>
    <property type="match status" value="1"/>
</dbReference>
<dbReference type="SUPFAM" id="SSF48371">
    <property type="entry name" value="ARM repeat"/>
    <property type="match status" value="1"/>
</dbReference>
<dbReference type="GO" id="GO:0005085">
    <property type="term" value="F:guanyl-nucleotide exchange factor activity"/>
    <property type="evidence" value="ECO:0007669"/>
    <property type="project" value="InterPro"/>
</dbReference>
<proteinExistence type="predicted"/>
<accession>L0PAY9</accession>
<name>L0PAY9_PNEJI</name>
<comment type="caution">
    <text evidence="1">The sequence shown here is derived from an EMBL/GenBank/DDBJ whole genome shotgun (WGS) entry which is preliminary data.</text>
</comment>
<dbReference type="EMBL" id="CAKM01000171">
    <property type="protein sequence ID" value="CCJ29264.1"/>
    <property type="molecule type" value="Genomic_DNA"/>
</dbReference>
<evidence type="ECO:0000313" key="1">
    <source>
        <dbReference type="EMBL" id="CCJ29264.1"/>
    </source>
</evidence>
<dbReference type="STRING" id="1209962.L0PAY9"/>
<protein>
    <recommendedName>
        <fullName evidence="3">UNC-45/Cro1/She4 central domain-containing protein</fullName>
    </recommendedName>
</protein>
<evidence type="ECO:0000313" key="2">
    <source>
        <dbReference type="Proteomes" id="UP000010422"/>
    </source>
</evidence>
<dbReference type="VEuPathDB" id="FungiDB:PNEJI1_000769"/>
<dbReference type="AlphaFoldDB" id="L0PAY9"/>